<accession>A0A4Y2NWU8</accession>
<protein>
    <submittedName>
        <fullName evidence="2">Uncharacterized protein</fullName>
    </submittedName>
</protein>
<evidence type="ECO:0000313" key="2">
    <source>
        <dbReference type="EMBL" id="GBN42236.1"/>
    </source>
</evidence>
<comment type="caution">
    <text evidence="2">The sequence shown here is derived from an EMBL/GenBank/DDBJ whole genome shotgun (WGS) entry which is preliminary data.</text>
</comment>
<sequence>MKHRRTTHNTVSTRQAQDKKQQEAISERVPVKSLDGEAKNFPARPQKGSTKIMMGSREATPPSRVAQDTPACRPTLIKLPSHHNTSNTPEATIAQS</sequence>
<name>A0A4Y2NWU8_ARAVE</name>
<organism evidence="2 3">
    <name type="scientific">Araneus ventricosus</name>
    <name type="common">Orbweaver spider</name>
    <name type="synonym">Epeira ventricosa</name>
    <dbReference type="NCBI Taxonomy" id="182803"/>
    <lineage>
        <taxon>Eukaryota</taxon>
        <taxon>Metazoa</taxon>
        <taxon>Ecdysozoa</taxon>
        <taxon>Arthropoda</taxon>
        <taxon>Chelicerata</taxon>
        <taxon>Arachnida</taxon>
        <taxon>Araneae</taxon>
        <taxon>Araneomorphae</taxon>
        <taxon>Entelegynae</taxon>
        <taxon>Araneoidea</taxon>
        <taxon>Araneidae</taxon>
        <taxon>Araneus</taxon>
    </lineage>
</organism>
<gene>
    <name evidence="2" type="ORF">AVEN_132521_1</name>
</gene>
<dbReference type="AlphaFoldDB" id="A0A4Y2NWU8"/>
<dbReference type="Proteomes" id="UP000499080">
    <property type="component" value="Unassembled WGS sequence"/>
</dbReference>
<proteinExistence type="predicted"/>
<reference evidence="2 3" key="1">
    <citation type="journal article" date="2019" name="Sci. Rep.">
        <title>Orb-weaving spider Araneus ventricosus genome elucidates the spidroin gene catalogue.</title>
        <authorList>
            <person name="Kono N."/>
            <person name="Nakamura H."/>
            <person name="Ohtoshi R."/>
            <person name="Moran D.A.P."/>
            <person name="Shinohara A."/>
            <person name="Yoshida Y."/>
            <person name="Fujiwara M."/>
            <person name="Mori M."/>
            <person name="Tomita M."/>
            <person name="Arakawa K."/>
        </authorList>
    </citation>
    <scope>NUCLEOTIDE SEQUENCE [LARGE SCALE GENOMIC DNA]</scope>
</reference>
<feature type="compositionally biased region" description="Polar residues" evidence="1">
    <location>
        <begin position="82"/>
        <end position="96"/>
    </location>
</feature>
<keyword evidence="3" id="KW-1185">Reference proteome</keyword>
<evidence type="ECO:0000313" key="3">
    <source>
        <dbReference type="Proteomes" id="UP000499080"/>
    </source>
</evidence>
<feature type="region of interest" description="Disordered" evidence="1">
    <location>
        <begin position="1"/>
        <end position="96"/>
    </location>
</feature>
<dbReference type="EMBL" id="BGPR01289215">
    <property type="protein sequence ID" value="GBN42236.1"/>
    <property type="molecule type" value="Genomic_DNA"/>
</dbReference>
<evidence type="ECO:0000256" key="1">
    <source>
        <dbReference type="SAM" id="MobiDB-lite"/>
    </source>
</evidence>
<feature type="compositionally biased region" description="Basic and acidic residues" evidence="1">
    <location>
        <begin position="16"/>
        <end position="38"/>
    </location>
</feature>